<evidence type="ECO:0000256" key="10">
    <source>
        <dbReference type="ARBA" id="ARBA00022840"/>
    </source>
</evidence>
<evidence type="ECO:0000256" key="6">
    <source>
        <dbReference type="ARBA" id="ARBA00022679"/>
    </source>
</evidence>
<dbReference type="SMART" id="SM00387">
    <property type="entry name" value="HATPase_c"/>
    <property type="match status" value="1"/>
</dbReference>
<gene>
    <name evidence="16" type="ORF">IMZ08_15870</name>
</gene>
<dbReference type="GO" id="GO:0016301">
    <property type="term" value="F:kinase activity"/>
    <property type="evidence" value="ECO:0007669"/>
    <property type="project" value="UniProtKB-KW"/>
</dbReference>
<dbReference type="CDD" id="cd00075">
    <property type="entry name" value="HATPase"/>
    <property type="match status" value="1"/>
</dbReference>
<dbReference type="RefSeq" id="WP_193538232.1">
    <property type="nucleotide sequence ID" value="NZ_JADCLJ010000022.1"/>
</dbReference>
<dbReference type="PRINTS" id="PR00344">
    <property type="entry name" value="BCTRLSENSOR"/>
</dbReference>
<protein>
    <recommendedName>
        <fullName evidence="3">histidine kinase</fullName>
        <ecNumber evidence="3">2.7.13.3</ecNumber>
    </recommendedName>
</protein>
<evidence type="ECO:0000256" key="2">
    <source>
        <dbReference type="ARBA" id="ARBA00004651"/>
    </source>
</evidence>
<evidence type="ECO:0000256" key="9">
    <source>
        <dbReference type="ARBA" id="ARBA00022777"/>
    </source>
</evidence>
<dbReference type="Gene3D" id="3.30.450.20">
    <property type="entry name" value="PAS domain"/>
    <property type="match status" value="2"/>
</dbReference>
<dbReference type="InterPro" id="IPR004358">
    <property type="entry name" value="Sig_transdc_His_kin-like_C"/>
</dbReference>
<feature type="transmembrane region" description="Helical" evidence="14">
    <location>
        <begin position="245"/>
        <end position="267"/>
    </location>
</feature>
<dbReference type="PANTHER" id="PTHR43065">
    <property type="entry name" value="SENSOR HISTIDINE KINASE"/>
    <property type="match status" value="1"/>
</dbReference>
<keyword evidence="5" id="KW-0597">Phosphoprotein</keyword>
<keyword evidence="6" id="KW-0808">Transferase</keyword>
<evidence type="ECO:0000256" key="8">
    <source>
        <dbReference type="ARBA" id="ARBA00022741"/>
    </source>
</evidence>
<keyword evidence="12" id="KW-0902">Two-component regulatory system</keyword>
<dbReference type="Pfam" id="PF02743">
    <property type="entry name" value="dCache_1"/>
    <property type="match status" value="1"/>
</dbReference>
<proteinExistence type="predicted"/>
<sequence>MKLNTVIRNLLIYLAIVLLPTSITSYLLIQYKYDSLEKEFMEHTDWTLQFYKNHFDRFIGETIATTEALALVINPGQYEIAEIEDVLSKAHSQDSRYSGLYYVNEQGDILASSVNLQSPVNLADREYFQDVVRSKKTVISKAHTGRVSKRYIISIATPVTQEADYNGYLLLSIRLDYIENEMKVLTPNTFIRVTEMDGTEILSTASKFTESKGEAISTTLTHTPWTLEGKPNFTLFPKEELLNAAFSYIITTFIFTNILLILLKYVLLRRKTAFESAQNEAQKLELVGTLAASTAHEIRNPLTGIKGLIQLLSEKYTDTEDQFYFSVIDEEIKRINEIISEFLVLGKPTAEKTEDNDIRKIISELDPLILSEANLYNIKYRVINDGEHPLLVKCTKDHIKQVILNLTKNAFQAMPSNGTIVIQLQKSSSNCLITITDTGQGIPKEALSKIFEPFFTMKDTGTGLGLVVCRRIITLYGGTIEIESEVNVGTKVKIILPLSIKKTGYEA</sequence>
<evidence type="ECO:0000256" key="12">
    <source>
        <dbReference type="ARBA" id="ARBA00023012"/>
    </source>
</evidence>
<reference evidence="16 17" key="1">
    <citation type="submission" date="2020-10" db="EMBL/GenBank/DDBJ databases">
        <title>Bacillus sp. HD4P25, an endophyte from a halophyte.</title>
        <authorList>
            <person name="Sun J.-Q."/>
        </authorList>
    </citation>
    <scope>NUCLEOTIDE SEQUENCE [LARGE SCALE GENOMIC DNA]</scope>
    <source>
        <strain evidence="16 17">YIM 93174</strain>
    </source>
</reference>
<dbReference type="PANTHER" id="PTHR43065:SF10">
    <property type="entry name" value="PEROXIDE STRESS-ACTIVATED HISTIDINE KINASE MAK3"/>
    <property type="match status" value="1"/>
</dbReference>
<evidence type="ECO:0000256" key="1">
    <source>
        <dbReference type="ARBA" id="ARBA00000085"/>
    </source>
</evidence>
<comment type="catalytic activity">
    <reaction evidence="1">
        <text>ATP + protein L-histidine = ADP + protein N-phospho-L-histidine.</text>
        <dbReference type="EC" id="2.7.13.3"/>
    </reaction>
</comment>
<keyword evidence="13 14" id="KW-0472">Membrane</keyword>
<dbReference type="CDD" id="cd00082">
    <property type="entry name" value="HisKA"/>
    <property type="match status" value="1"/>
</dbReference>
<dbReference type="EC" id="2.7.13.3" evidence="3"/>
<dbReference type="InterPro" id="IPR036097">
    <property type="entry name" value="HisK_dim/P_sf"/>
</dbReference>
<dbReference type="InterPro" id="IPR033479">
    <property type="entry name" value="dCache_1"/>
</dbReference>
<evidence type="ECO:0000256" key="5">
    <source>
        <dbReference type="ARBA" id="ARBA00022553"/>
    </source>
</evidence>
<evidence type="ECO:0000256" key="11">
    <source>
        <dbReference type="ARBA" id="ARBA00022989"/>
    </source>
</evidence>
<accession>A0ABR9QM15</accession>
<evidence type="ECO:0000256" key="4">
    <source>
        <dbReference type="ARBA" id="ARBA00022475"/>
    </source>
</evidence>
<dbReference type="EMBL" id="JADCLJ010000022">
    <property type="protein sequence ID" value="MBE4909529.1"/>
    <property type="molecule type" value="Genomic_DNA"/>
</dbReference>
<dbReference type="InterPro" id="IPR005467">
    <property type="entry name" value="His_kinase_dom"/>
</dbReference>
<dbReference type="SUPFAM" id="SSF103190">
    <property type="entry name" value="Sensory domain-like"/>
    <property type="match status" value="1"/>
</dbReference>
<dbReference type="InterPro" id="IPR003594">
    <property type="entry name" value="HATPase_dom"/>
</dbReference>
<evidence type="ECO:0000256" key="7">
    <source>
        <dbReference type="ARBA" id="ARBA00022692"/>
    </source>
</evidence>
<comment type="caution">
    <text evidence="16">The sequence shown here is derived from an EMBL/GenBank/DDBJ whole genome shotgun (WGS) entry which is preliminary data.</text>
</comment>
<feature type="domain" description="Histidine kinase" evidence="15">
    <location>
        <begin position="293"/>
        <end position="500"/>
    </location>
</feature>
<name>A0ABR9QM15_9BACI</name>
<evidence type="ECO:0000313" key="17">
    <source>
        <dbReference type="Proteomes" id="UP001516662"/>
    </source>
</evidence>
<keyword evidence="8" id="KW-0547">Nucleotide-binding</keyword>
<keyword evidence="10" id="KW-0067">ATP-binding</keyword>
<keyword evidence="9 16" id="KW-0418">Kinase</keyword>
<dbReference type="Gene3D" id="1.10.287.130">
    <property type="match status" value="1"/>
</dbReference>
<comment type="subcellular location">
    <subcellularLocation>
        <location evidence="2">Cell membrane</location>
        <topology evidence="2">Multi-pass membrane protein</topology>
    </subcellularLocation>
</comment>
<evidence type="ECO:0000256" key="13">
    <source>
        <dbReference type="ARBA" id="ARBA00023136"/>
    </source>
</evidence>
<dbReference type="Pfam" id="PF02518">
    <property type="entry name" value="HATPase_c"/>
    <property type="match status" value="1"/>
</dbReference>
<dbReference type="PROSITE" id="PS50109">
    <property type="entry name" value="HIS_KIN"/>
    <property type="match status" value="1"/>
</dbReference>
<feature type="transmembrane region" description="Helical" evidence="14">
    <location>
        <begin position="12"/>
        <end position="29"/>
    </location>
</feature>
<dbReference type="SMART" id="SM00388">
    <property type="entry name" value="HisKA"/>
    <property type="match status" value="1"/>
</dbReference>
<keyword evidence="17" id="KW-1185">Reference proteome</keyword>
<keyword evidence="7 14" id="KW-0812">Transmembrane</keyword>
<dbReference type="SUPFAM" id="SSF55874">
    <property type="entry name" value="ATPase domain of HSP90 chaperone/DNA topoisomerase II/histidine kinase"/>
    <property type="match status" value="1"/>
</dbReference>
<dbReference type="SUPFAM" id="SSF47384">
    <property type="entry name" value="Homodimeric domain of signal transducing histidine kinase"/>
    <property type="match status" value="1"/>
</dbReference>
<keyword evidence="4" id="KW-1003">Cell membrane</keyword>
<evidence type="ECO:0000313" key="16">
    <source>
        <dbReference type="EMBL" id="MBE4909529.1"/>
    </source>
</evidence>
<dbReference type="Pfam" id="PF00512">
    <property type="entry name" value="HisKA"/>
    <property type="match status" value="1"/>
</dbReference>
<evidence type="ECO:0000256" key="3">
    <source>
        <dbReference type="ARBA" id="ARBA00012438"/>
    </source>
</evidence>
<evidence type="ECO:0000259" key="15">
    <source>
        <dbReference type="PROSITE" id="PS50109"/>
    </source>
</evidence>
<dbReference type="InterPro" id="IPR036890">
    <property type="entry name" value="HATPase_C_sf"/>
</dbReference>
<dbReference type="Gene3D" id="3.30.565.10">
    <property type="entry name" value="Histidine kinase-like ATPase, C-terminal domain"/>
    <property type="match status" value="1"/>
</dbReference>
<dbReference type="InterPro" id="IPR003661">
    <property type="entry name" value="HisK_dim/P_dom"/>
</dbReference>
<dbReference type="CDD" id="cd12914">
    <property type="entry name" value="PDC1_DGC_like"/>
    <property type="match status" value="1"/>
</dbReference>
<organism evidence="16 17">
    <name type="scientific">Litchfieldia luteola</name>
    <dbReference type="NCBI Taxonomy" id="682179"/>
    <lineage>
        <taxon>Bacteria</taxon>
        <taxon>Bacillati</taxon>
        <taxon>Bacillota</taxon>
        <taxon>Bacilli</taxon>
        <taxon>Bacillales</taxon>
        <taxon>Bacillaceae</taxon>
        <taxon>Litchfieldia</taxon>
    </lineage>
</organism>
<evidence type="ECO:0000256" key="14">
    <source>
        <dbReference type="SAM" id="Phobius"/>
    </source>
</evidence>
<dbReference type="InterPro" id="IPR029151">
    <property type="entry name" value="Sensor-like_sf"/>
</dbReference>
<keyword evidence="11 14" id="KW-1133">Transmembrane helix</keyword>
<dbReference type="Proteomes" id="UP001516662">
    <property type="component" value="Unassembled WGS sequence"/>
</dbReference>